<dbReference type="PROSITE" id="PS01031">
    <property type="entry name" value="SHSP"/>
    <property type="match status" value="1"/>
</dbReference>
<evidence type="ECO:0000313" key="5">
    <source>
        <dbReference type="Proteomes" id="UP001163156"/>
    </source>
</evidence>
<feature type="domain" description="SHSP" evidence="3">
    <location>
        <begin position="37"/>
        <end position="151"/>
    </location>
</feature>
<evidence type="ECO:0000313" key="4">
    <source>
        <dbReference type="EMBL" id="UZD23094.1"/>
    </source>
</evidence>
<dbReference type="Proteomes" id="UP001163156">
    <property type="component" value="Chromosome"/>
</dbReference>
<protein>
    <submittedName>
        <fullName evidence="4">Hsp20/alpha crystallin family protein</fullName>
    </submittedName>
</protein>
<gene>
    <name evidence="4" type="ORF">OM944_01085</name>
</gene>
<dbReference type="Gene3D" id="2.60.40.790">
    <property type="match status" value="1"/>
</dbReference>
<dbReference type="InterPro" id="IPR031107">
    <property type="entry name" value="Small_HSP"/>
</dbReference>
<reference evidence="4" key="1">
    <citation type="submission" date="2022-10" db="EMBL/GenBank/DDBJ databases">
        <title>Algoriphagus sp. a novel bacteria isolate from halophytes salicornia europaea.</title>
        <authorList>
            <person name="Peng Y."/>
            <person name="Jiang L."/>
            <person name="Lee J."/>
        </authorList>
    </citation>
    <scope>NUCLEOTIDE SEQUENCE</scope>
    <source>
        <strain evidence="4">TR-M5</strain>
    </source>
</reference>
<organism evidence="4 5">
    <name type="scientific">Algoriphagus halophytocola</name>
    <dbReference type="NCBI Taxonomy" id="2991499"/>
    <lineage>
        <taxon>Bacteria</taxon>
        <taxon>Pseudomonadati</taxon>
        <taxon>Bacteroidota</taxon>
        <taxon>Cytophagia</taxon>
        <taxon>Cytophagales</taxon>
        <taxon>Cyclobacteriaceae</taxon>
        <taxon>Algoriphagus</taxon>
    </lineage>
</organism>
<proteinExistence type="inferred from homology"/>
<dbReference type="InterPro" id="IPR008978">
    <property type="entry name" value="HSP20-like_chaperone"/>
</dbReference>
<dbReference type="RefSeq" id="WP_264809624.1">
    <property type="nucleotide sequence ID" value="NZ_CP110226.1"/>
</dbReference>
<dbReference type="CDD" id="cd06464">
    <property type="entry name" value="ACD_sHsps-like"/>
    <property type="match status" value="1"/>
</dbReference>
<accession>A0ABY6MLM2</accession>
<keyword evidence="5" id="KW-1185">Reference proteome</keyword>
<dbReference type="PANTHER" id="PTHR11527">
    <property type="entry name" value="HEAT-SHOCK PROTEIN 20 FAMILY MEMBER"/>
    <property type="match status" value="1"/>
</dbReference>
<comment type="similarity">
    <text evidence="1 2">Belongs to the small heat shock protein (HSP20) family.</text>
</comment>
<evidence type="ECO:0000256" key="2">
    <source>
        <dbReference type="RuleBase" id="RU003616"/>
    </source>
</evidence>
<evidence type="ECO:0000256" key="1">
    <source>
        <dbReference type="PROSITE-ProRule" id="PRU00285"/>
    </source>
</evidence>
<name>A0ABY6MLM2_9BACT</name>
<evidence type="ECO:0000259" key="3">
    <source>
        <dbReference type="PROSITE" id="PS01031"/>
    </source>
</evidence>
<sequence>MNTLMKRNGNTVIPNLFEEFPGKGFFDFLEDMSIGRASNNLSMPRVNIMETGTDYKVEMAVPGMKKEDFKVEIDNGSLIIQAEKNSEQERNSNGNCIRREFSYSAFRRSFDLPNTVESEKIEATYVDGILKLIIPKREEARQKPVRTIEIS</sequence>
<dbReference type="Pfam" id="PF00011">
    <property type="entry name" value="HSP20"/>
    <property type="match status" value="1"/>
</dbReference>
<dbReference type="EMBL" id="CP110226">
    <property type="protein sequence ID" value="UZD23094.1"/>
    <property type="molecule type" value="Genomic_DNA"/>
</dbReference>
<dbReference type="SUPFAM" id="SSF49764">
    <property type="entry name" value="HSP20-like chaperones"/>
    <property type="match status" value="1"/>
</dbReference>
<dbReference type="InterPro" id="IPR002068">
    <property type="entry name" value="A-crystallin/Hsp20_dom"/>
</dbReference>